<dbReference type="EMBL" id="LNQE01000033">
    <property type="protein sequence ID" value="KUG29807.1"/>
    <property type="molecule type" value="Genomic_DNA"/>
</dbReference>
<gene>
    <name evidence="1" type="ORF">ASZ90_000308</name>
</gene>
<dbReference type="Gene3D" id="3.40.50.1000">
    <property type="entry name" value="HAD superfamily/HAD-like"/>
    <property type="match status" value="1"/>
</dbReference>
<dbReference type="InterPro" id="IPR006439">
    <property type="entry name" value="HAD-SF_hydro_IA"/>
</dbReference>
<name>A0A0W8G9K5_9ZZZZ</name>
<dbReference type="PANTHER" id="PTHR43885">
    <property type="entry name" value="HALOACID DEHALOGENASE-LIKE HYDROLASE"/>
    <property type="match status" value="1"/>
</dbReference>
<dbReference type="Pfam" id="PF00702">
    <property type="entry name" value="Hydrolase"/>
    <property type="match status" value="1"/>
</dbReference>
<evidence type="ECO:0000313" key="1">
    <source>
        <dbReference type="EMBL" id="KUG29807.1"/>
    </source>
</evidence>
<dbReference type="InterPro" id="IPR036412">
    <property type="entry name" value="HAD-like_sf"/>
</dbReference>
<protein>
    <recommendedName>
        <fullName evidence="2">Phosphoglycolate phosphatase</fullName>
    </recommendedName>
</protein>
<dbReference type="PRINTS" id="PR00413">
    <property type="entry name" value="HADHALOGNASE"/>
</dbReference>
<organism evidence="1">
    <name type="scientific">hydrocarbon metagenome</name>
    <dbReference type="NCBI Taxonomy" id="938273"/>
    <lineage>
        <taxon>unclassified sequences</taxon>
        <taxon>metagenomes</taxon>
        <taxon>ecological metagenomes</taxon>
    </lineage>
</organism>
<dbReference type="PANTHER" id="PTHR43885:SF1">
    <property type="entry name" value="SUPERFAMILY HYDROLASE, PUTATIVE (AFU_ORTHOLOGUE AFUA_4G13290)-RELATED"/>
    <property type="match status" value="1"/>
</dbReference>
<dbReference type="SFLD" id="SFLDS00003">
    <property type="entry name" value="Haloacid_Dehalogenase"/>
    <property type="match status" value="1"/>
</dbReference>
<proteinExistence type="predicted"/>
<dbReference type="Gene3D" id="1.10.150.240">
    <property type="entry name" value="Putative phosphatase, domain 2"/>
    <property type="match status" value="1"/>
</dbReference>
<dbReference type="SFLD" id="SFLDG01129">
    <property type="entry name" value="C1.5:_HAD__Beta-PGM__Phosphata"/>
    <property type="match status" value="1"/>
</dbReference>
<dbReference type="InterPro" id="IPR023214">
    <property type="entry name" value="HAD_sf"/>
</dbReference>
<accession>A0A0W8G9K5</accession>
<evidence type="ECO:0008006" key="2">
    <source>
        <dbReference type="Google" id="ProtNLM"/>
    </source>
</evidence>
<comment type="caution">
    <text evidence="1">The sequence shown here is derived from an EMBL/GenBank/DDBJ whole genome shotgun (WGS) entry which is preliminary data.</text>
</comment>
<dbReference type="InterPro" id="IPR023198">
    <property type="entry name" value="PGP-like_dom2"/>
</dbReference>
<dbReference type="AlphaFoldDB" id="A0A0W8G9K5"/>
<sequence>MPQKQRKINAVVFDFDGTLAHLVLDFEAMKRRVADIAAAWLPLRPEPDGLAALEWIDALRREVEAVAPGSGSAFFRAAHADVQAMEVEAASRGGLFPFTRGMLAQLARRGVGTAIITRNCAAAVAMVFPDAAAYCRAVLAREAVPRVKPDPGHLLAALDILNVAPGEALMVGDHPLDVETGRLAGTGTAGVATGRVSQADLARAGADRTAADARELMRAVFGETA</sequence>
<dbReference type="SUPFAM" id="SSF56784">
    <property type="entry name" value="HAD-like"/>
    <property type="match status" value="1"/>
</dbReference>
<reference evidence="1" key="1">
    <citation type="journal article" date="2015" name="Proc. Natl. Acad. Sci. U.S.A.">
        <title>Networks of energetic and metabolic interactions define dynamics in microbial communities.</title>
        <authorList>
            <person name="Embree M."/>
            <person name="Liu J.K."/>
            <person name="Al-Bassam M.M."/>
            <person name="Zengler K."/>
        </authorList>
    </citation>
    <scope>NUCLEOTIDE SEQUENCE</scope>
</reference>